<evidence type="ECO:0000313" key="1">
    <source>
        <dbReference type="EMBL" id="ASO20828.1"/>
    </source>
</evidence>
<keyword evidence="2" id="KW-1185">Reference proteome</keyword>
<protein>
    <submittedName>
        <fullName evidence="1">DinB superfamily protein</fullName>
    </submittedName>
</protein>
<proteinExistence type="predicted"/>
<dbReference type="InterPro" id="IPR034660">
    <property type="entry name" value="DinB/YfiT-like"/>
</dbReference>
<dbReference type="EMBL" id="CP022521">
    <property type="protein sequence ID" value="ASO20828.1"/>
    <property type="molecule type" value="Genomic_DNA"/>
</dbReference>
<dbReference type="AlphaFoldDB" id="A0A221W4Q9"/>
<dbReference type="KEGG" id="ahg:AHOG_16010"/>
<accession>A0A221W4Q9</accession>
<evidence type="ECO:0000313" key="2">
    <source>
        <dbReference type="Proteomes" id="UP000204221"/>
    </source>
</evidence>
<gene>
    <name evidence="1" type="ORF">AHOG_16010</name>
</gene>
<organism evidence="1 2">
    <name type="scientific">Actinoalloteichus hoggarensis</name>
    <dbReference type="NCBI Taxonomy" id="1470176"/>
    <lineage>
        <taxon>Bacteria</taxon>
        <taxon>Bacillati</taxon>
        <taxon>Actinomycetota</taxon>
        <taxon>Actinomycetes</taxon>
        <taxon>Pseudonocardiales</taxon>
        <taxon>Pseudonocardiaceae</taxon>
        <taxon>Actinoalloteichus</taxon>
    </lineage>
</organism>
<sequence>MSRVTSQRSSRLLIDAFDRVRDLVAENVAGLSIDQLAARLDDESNSITWLLWHLTRVQDDHVAELAGVEQMWTDEGWFDRFGLPFGAADTGYGQTGREVGVVCVDSPDLLTGYHDAVHAMTTRYLRGLSDADFDRIVDEAWDPPVTLATRLVSVVADDLQHAGQASFLRGVLLRQAEATGADD</sequence>
<name>A0A221W4Q9_9PSEU</name>
<dbReference type="Gene3D" id="1.20.120.450">
    <property type="entry name" value="dinb family like domain"/>
    <property type="match status" value="1"/>
</dbReference>
<dbReference type="NCBIfam" id="NF047843">
    <property type="entry name" value="MST_Rv0443"/>
    <property type="match status" value="1"/>
</dbReference>
<dbReference type="Pfam" id="PF04978">
    <property type="entry name" value="MST"/>
    <property type="match status" value="1"/>
</dbReference>
<dbReference type="Proteomes" id="UP000204221">
    <property type="component" value="Chromosome"/>
</dbReference>
<dbReference type="InterPro" id="IPR007061">
    <property type="entry name" value="MST-like"/>
</dbReference>
<dbReference type="SUPFAM" id="SSF109854">
    <property type="entry name" value="DinB/YfiT-like putative metalloenzymes"/>
    <property type="match status" value="1"/>
</dbReference>
<reference evidence="1 2" key="1">
    <citation type="submission" date="2017-07" db="EMBL/GenBank/DDBJ databases">
        <title>Complete genome sequence of Actinoalloteichus hoggarensis DSM 45943, type strain of Actinoalloteichus hoggarensis.</title>
        <authorList>
            <person name="Ruckert C."/>
            <person name="Nouioui I."/>
            <person name="Willmese J."/>
            <person name="van Wezel G."/>
            <person name="Klenk H.-P."/>
            <person name="Kalinowski J."/>
            <person name="Zotchev S.B."/>
        </authorList>
    </citation>
    <scope>NUCLEOTIDE SEQUENCE [LARGE SCALE GENOMIC DNA]</scope>
    <source>
        <strain evidence="1 2">DSM 45943</strain>
    </source>
</reference>